<keyword evidence="1" id="KW-0812">Transmembrane</keyword>
<dbReference type="Proteomes" id="UP000548423">
    <property type="component" value="Unassembled WGS sequence"/>
</dbReference>
<name>A0A852THB9_9BACI</name>
<proteinExistence type="predicted"/>
<evidence type="ECO:0000313" key="2">
    <source>
        <dbReference type="EMBL" id="NYE06668.1"/>
    </source>
</evidence>
<feature type="transmembrane region" description="Helical" evidence="1">
    <location>
        <begin position="37"/>
        <end position="61"/>
    </location>
</feature>
<dbReference type="AlphaFoldDB" id="A0A852THB9"/>
<keyword evidence="1" id="KW-1133">Transmembrane helix</keyword>
<evidence type="ECO:0000256" key="1">
    <source>
        <dbReference type="SAM" id="Phobius"/>
    </source>
</evidence>
<organism evidence="2 3">
    <name type="scientific">Neobacillus niacini</name>
    <dbReference type="NCBI Taxonomy" id="86668"/>
    <lineage>
        <taxon>Bacteria</taxon>
        <taxon>Bacillati</taxon>
        <taxon>Bacillota</taxon>
        <taxon>Bacilli</taxon>
        <taxon>Bacillales</taxon>
        <taxon>Bacillaceae</taxon>
        <taxon>Neobacillus</taxon>
    </lineage>
</organism>
<evidence type="ECO:0000313" key="3">
    <source>
        <dbReference type="Proteomes" id="UP000548423"/>
    </source>
</evidence>
<keyword evidence="1" id="KW-0472">Membrane</keyword>
<reference evidence="3" key="1">
    <citation type="submission" date="2020-07" db="EMBL/GenBank/DDBJ databases">
        <authorList>
            <person name="Partida-Martinez L."/>
            <person name="Huntemann M."/>
            <person name="Clum A."/>
            <person name="Wang J."/>
            <person name="Palaniappan K."/>
            <person name="Ritter S."/>
            <person name="Chen I.-M."/>
            <person name="Stamatis D."/>
            <person name="Reddy T."/>
            <person name="O'Malley R."/>
            <person name="Daum C."/>
            <person name="Shapiro N."/>
            <person name="Ivanova N."/>
            <person name="Kyrpides N."/>
            <person name="Woyke T."/>
        </authorList>
    </citation>
    <scope>NUCLEOTIDE SEQUENCE [LARGE SCALE GENOMIC DNA]</scope>
    <source>
        <strain evidence="3">AT2.8</strain>
    </source>
</reference>
<accession>A0A852THB9</accession>
<sequence length="87" mass="9237">MKGRERLLNAVTYVGLIVLTLGILTFMAGLIVNGFSILVPVGIGTSVGAVFIFLIGVFLVVTDEMLEKSYIGTKVVPLKSKKGAPIQ</sequence>
<feature type="transmembrane region" description="Helical" evidence="1">
    <location>
        <begin position="7"/>
        <end position="31"/>
    </location>
</feature>
<dbReference type="EMBL" id="JACCBX010000007">
    <property type="protein sequence ID" value="NYE06668.1"/>
    <property type="molecule type" value="Genomic_DNA"/>
</dbReference>
<comment type="caution">
    <text evidence="2">The sequence shown here is derived from an EMBL/GenBank/DDBJ whole genome shotgun (WGS) entry which is preliminary data.</text>
</comment>
<reference evidence="3" key="2">
    <citation type="submission" date="2020-08" db="EMBL/GenBank/DDBJ databases">
        <title>The Agave Microbiome: Exploring the role of microbial communities in plant adaptations to desert environments.</title>
        <authorList>
            <person name="Partida-Martinez L.P."/>
        </authorList>
    </citation>
    <scope>NUCLEOTIDE SEQUENCE [LARGE SCALE GENOMIC DNA]</scope>
    <source>
        <strain evidence="3">AT2.8</strain>
    </source>
</reference>
<protein>
    <submittedName>
        <fullName evidence="2">Uncharacterized protein</fullName>
    </submittedName>
</protein>
<gene>
    <name evidence="2" type="ORF">F4694_003448</name>
</gene>